<dbReference type="AlphaFoldDB" id="A0A0J9RB46"/>
<reference evidence="2" key="3">
    <citation type="submission" date="2015-04" db="EMBL/GenBank/DDBJ databases">
        <authorList>
            <consortium name="FlyBase"/>
        </authorList>
    </citation>
    <scope>NUCLEOTIDE SEQUENCE</scope>
    <source>
        <strain evidence="2">W501</strain>
    </source>
</reference>
<proteinExistence type="predicted"/>
<dbReference type="SMART" id="SM00697">
    <property type="entry name" value="DM8"/>
    <property type="match status" value="1"/>
</dbReference>
<evidence type="ECO:0008006" key="3">
    <source>
        <dbReference type="Google" id="ProtNLM"/>
    </source>
</evidence>
<dbReference type="PANTHER" id="PTHR20898:SF0">
    <property type="entry name" value="DAEDALUS ON 3-RELATED"/>
    <property type="match status" value="1"/>
</dbReference>
<dbReference type="PANTHER" id="PTHR20898">
    <property type="entry name" value="DAEDALUS ON 3-RELATED-RELATED"/>
    <property type="match status" value="1"/>
</dbReference>
<sequence length="186" mass="21681">MRLAIIRVFCTIILSLEICGESITRHTNVKCEVLDKSFAEFSICKLNVLGRGIIAENVYIKMLKLPIQKISVNFAVYKKLSGYHPFLFNVTVDFCHYMKHPNPMNIFHYFYTAVKPYSNFNHSCPYNVSERIYHDILVKDFVLTDQMFAKIPLPTGNYMFSIKLATDNVWRAVLNTYFDVNVEKKN</sequence>
<dbReference type="Pfam" id="PF06477">
    <property type="entry name" value="DUF1091"/>
    <property type="match status" value="1"/>
</dbReference>
<dbReference type="OrthoDB" id="7789165at2759"/>
<dbReference type="EMBL" id="CM002911">
    <property type="protein sequence ID" value="KMY93246.1"/>
    <property type="molecule type" value="Genomic_DNA"/>
</dbReference>
<evidence type="ECO:0000256" key="1">
    <source>
        <dbReference type="SAM" id="SignalP"/>
    </source>
</evidence>
<dbReference type="InterPro" id="IPR010512">
    <property type="entry name" value="DUF1091"/>
</dbReference>
<reference evidence="2" key="2">
    <citation type="submission" date="2014-06" db="EMBL/GenBank/DDBJ databases">
        <authorList>
            <person name="Hu T."/>
            <person name="Eisen M.B."/>
            <person name="Thornton K.R."/>
            <person name="Andolfatto P."/>
        </authorList>
    </citation>
    <scope>NUCLEOTIDE SEQUENCE</scope>
    <source>
        <strain evidence="2">W501</strain>
    </source>
</reference>
<dbReference type="Proteomes" id="UP000035880">
    <property type="component" value="Chromosome 2R"/>
</dbReference>
<organism evidence="2">
    <name type="scientific">Drosophila simulans</name>
    <name type="common">Fruit fly</name>
    <dbReference type="NCBI Taxonomy" id="7240"/>
    <lineage>
        <taxon>Eukaryota</taxon>
        <taxon>Metazoa</taxon>
        <taxon>Ecdysozoa</taxon>
        <taxon>Arthropoda</taxon>
        <taxon>Hexapoda</taxon>
        <taxon>Insecta</taxon>
        <taxon>Pterygota</taxon>
        <taxon>Neoptera</taxon>
        <taxon>Endopterygota</taxon>
        <taxon>Diptera</taxon>
        <taxon>Brachycera</taxon>
        <taxon>Muscomorpha</taxon>
        <taxon>Ephydroidea</taxon>
        <taxon>Drosophilidae</taxon>
        <taxon>Drosophila</taxon>
        <taxon>Sophophora</taxon>
    </lineage>
</organism>
<evidence type="ECO:0000313" key="2">
    <source>
        <dbReference type="EMBL" id="KMY93246.1"/>
    </source>
</evidence>
<gene>
    <name evidence="2" type="primary">Dsim\GD10898</name>
    <name evidence="2" type="ORF">Dsimw501_GD10898</name>
</gene>
<protein>
    <recommendedName>
        <fullName evidence="3">MD-2-related lipid-recognition domain-containing protein</fullName>
    </recommendedName>
</protein>
<accession>A0A0J9RB46</accession>
<reference evidence="2" key="1">
    <citation type="journal article" date="2013" name="Genome Res.">
        <title>A second-generation assembly of the Drosophila simulans genome provides new insights into patterns of lineage-specific divergence.</title>
        <authorList>
            <person name="Hu T.T."/>
            <person name="Eisen M.B."/>
            <person name="Thornton K.R."/>
            <person name="Andolfatto P."/>
        </authorList>
    </citation>
    <scope>NUCLEOTIDE SEQUENCE [LARGE SCALE GENOMIC DNA]</scope>
    <source>
        <strain evidence="2">W501</strain>
    </source>
</reference>
<keyword evidence="1" id="KW-0732">Signal</keyword>
<name>A0A0J9RB46_DROSI</name>
<dbReference type="KEGG" id="dsi:Dsimw501_GD10898"/>
<feature type="signal peptide" evidence="1">
    <location>
        <begin position="1"/>
        <end position="15"/>
    </location>
</feature>
<feature type="chain" id="PRO_5012452595" description="MD-2-related lipid-recognition domain-containing protein" evidence="1">
    <location>
        <begin position="16"/>
        <end position="186"/>
    </location>
</feature>